<dbReference type="SUPFAM" id="SSF51419">
    <property type="entry name" value="PLP-binding barrel"/>
    <property type="match status" value="1"/>
</dbReference>
<proteinExistence type="inferred from homology"/>
<organism evidence="6 7">
    <name type="scientific">Banduia mediterranea</name>
    <dbReference type="NCBI Taxonomy" id="3075609"/>
    <lineage>
        <taxon>Bacteria</taxon>
        <taxon>Pseudomonadati</taxon>
        <taxon>Pseudomonadota</taxon>
        <taxon>Gammaproteobacteria</taxon>
        <taxon>Nevskiales</taxon>
        <taxon>Algiphilaceae</taxon>
        <taxon>Banduia</taxon>
    </lineage>
</organism>
<evidence type="ECO:0000256" key="3">
    <source>
        <dbReference type="ARBA" id="ARBA00023235"/>
    </source>
</evidence>
<dbReference type="InterPro" id="IPR009006">
    <property type="entry name" value="Ala_racemase/Decarboxylase_C"/>
</dbReference>
<dbReference type="InterPro" id="IPR029066">
    <property type="entry name" value="PLP-binding_barrel"/>
</dbReference>
<dbReference type="GO" id="GO:0008784">
    <property type="term" value="F:alanine racemase activity"/>
    <property type="evidence" value="ECO:0007669"/>
    <property type="project" value="UniProtKB-EC"/>
</dbReference>
<dbReference type="Gene3D" id="3.20.20.10">
    <property type="entry name" value="Alanine racemase"/>
    <property type="match status" value="1"/>
</dbReference>
<evidence type="ECO:0000256" key="1">
    <source>
        <dbReference type="ARBA" id="ARBA00001933"/>
    </source>
</evidence>
<sequence>MIPRVTASIDLDAIRHNLTRIRQWTPDSRVMAVIKADAYGHGAVQVARALRDLRSESDFAGRHPWEADAFAVACLEEALRLREARVYAPIVVLEGVLSLEELRLCLHHELQIVVHDDWQLALLEQLPRGARARLWIKIDTGMHRLGFEPEKVAAVHERILARRDWQLCGWMTHLARADETDSAATQAQIDCFDAVLADRPGARTIANSAGLVAWPQARADWVRPGLLLYGASPLSGRTGAELGLRPAMRLESRVLALRDCRAGEPIGYGAIYHCERDMRIAVVTVGYADGVLRCLPNGTPFQVHGQSAPMVGRVSMDMVTIDVSAIPQTRVGDSVLLWGEGLPVEALADRAGTLSYELFCGLTQRVRRVYP</sequence>
<protein>
    <recommendedName>
        <fullName evidence="4">Alanine racemase</fullName>
        <ecNumber evidence="4">5.1.1.1</ecNumber>
    </recommendedName>
</protein>
<dbReference type="NCBIfam" id="TIGR00492">
    <property type="entry name" value="alr"/>
    <property type="match status" value="1"/>
</dbReference>
<dbReference type="SMART" id="SM01005">
    <property type="entry name" value="Ala_racemase_C"/>
    <property type="match status" value="1"/>
</dbReference>
<dbReference type="PRINTS" id="PR00992">
    <property type="entry name" value="ALARACEMASE"/>
</dbReference>
<dbReference type="InterPro" id="IPR000821">
    <property type="entry name" value="Ala_racemase"/>
</dbReference>
<keyword evidence="7" id="KW-1185">Reference proteome</keyword>
<comment type="catalytic activity">
    <reaction evidence="4">
        <text>L-alanine = D-alanine</text>
        <dbReference type="Rhea" id="RHEA:20249"/>
        <dbReference type="ChEBI" id="CHEBI:57416"/>
        <dbReference type="ChEBI" id="CHEBI:57972"/>
        <dbReference type="EC" id="5.1.1.1"/>
    </reaction>
</comment>
<dbReference type="EC" id="5.1.1.1" evidence="4"/>
<feature type="modified residue" description="N6-(pyridoxal phosphate)lysine" evidence="4">
    <location>
        <position position="35"/>
    </location>
</feature>
<dbReference type="RefSeq" id="WP_311365740.1">
    <property type="nucleotide sequence ID" value="NZ_JAVRIC010000020.1"/>
</dbReference>
<dbReference type="CDD" id="cd06827">
    <property type="entry name" value="PLPDE_III_AR_proteobact"/>
    <property type="match status" value="1"/>
</dbReference>
<feature type="active site" description="Proton acceptor; specific for L-alanine" evidence="4">
    <location>
        <position position="268"/>
    </location>
</feature>
<evidence type="ECO:0000256" key="2">
    <source>
        <dbReference type="ARBA" id="ARBA00022898"/>
    </source>
</evidence>
<comment type="cofactor">
    <cofactor evidence="1 4">
        <name>pyridoxal 5'-phosphate</name>
        <dbReference type="ChEBI" id="CHEBI:597326"/>
    </cofactor>
</comment>
<comment type="function">
    <text evidence="4">Catalyzes the interconversion of L-alanine and D-alanine. May also act on other amino acids.</text>
</comment>
<feature type="active site" description="Proton acceptor; specific for D-alanine" evidence="4">
    <location>
        <position position="35"/>
    </location>
</feature>
<dbReference type="HAMAP" id="MF_01201">
    <property type="entry name" value="Ala_racemase"/>
    <property type="match status" value="1"/>
</dbReference>
<dbReference type="Gene3D" id="2.40.37.10">
    <property type="entry name" value="Lyase, Ornithine Decarboxylase, Chain A, domain 1"/>
    <property type="match status" value="1"/>
</dbReference>
<accession>A0ABU2WKD0</accession>
<feature type="binding site" evidence="4">
    <location>
        <position position="316"/>
    </location>
    <ligand>
        <name>substrate</name>
    </ligand>
</feature>
<dbReference type="InterPro" id="IPR020622">
    <property type="entry name" value="Ala_racemase_pyridoxalP-BS"/>
</dbReference>
<evidence type="ECO:0000313" key="7">
    <source>
        <dbReference type="Proteomes" id="UP001254608"/>
    </source>
</evidence>
<gene>
    <name evidence="6" type="primary">alr</name>
    <name evidence="6" type="ORF">RM530_13320</name>
</gene>
<feature type="domain" description="Alanine racemase C-terminal" evidence="5">
    <location>
        <begin position="247"/>
        <end position="371"/>
    </location>
</feature>
<comment type="caution">
    <text evidence="6">The sequence shown here is derived from an EMBL/GenBank/DDBJ whole genome shotgun (WGS) entry which is preliminary data.</text>
</comment>
<dbReference type="Proteomes" id="UP001254608">
    <property type="component" value="Unassembled WGS sequence"/>
</dbReference>
<dbReference type="PROSITE" id="PS00395">
    <property type="entry name" value="ALANINE_RACEMASE"/>
    <property type="match status" value="1"/>
</dbReference>
<comment type="pathway">
    <text evidence="4">Amino-acid biosynthesis; D-alanine biosynthesis; D-alanine from L-alanine: step 1/1.</text>
</comment>
<evidence type="ECO:0000259" key="5">
    <source>
        <dbReference type="SMART" id="SM01005"/>
    </source>
</evidence>
<dbReference type="InterPro" id="IPR011079">
    <property type="entry name" value="Ala_racemase_C"/>
</dbReference>
<dbReference type="Pfam" id="PF00842">
    <property type="entry name" value="Ala_racemase_C"/>
    <property type="match status" value="1"/>
</dbReference>
<dbReference type="PANTHER" id="PTHR30511:SF0">
    <property type="entry name" value="ALANINE RACEMASE, CATABOLIC-RELATED"/>
    <property type="match status" value="1"/>
</dbReference>
<keyword evidence="2 4" id="KW-0663">Pyridoxal phosphate</keyword>
<comment type="similarity">
    <text evidence="4">Belongs to the alanine racemase family.</text>
</comment>
<keyword evidence="3 4" id="KW-0413">Isomerase</keyword>
<dbReference type="InterPro" id="IPR001608">
    <property type="entry name" value="Ala_racemase_N"/>
</dbReference>
<dbReference type="PANTHER" id="PTHR30511">
    <property type="entry name" value="ALANINE RACEMASE"/>
    <property type="match status" value="1"/>
</dbReference>
<evidence type="ECO:0000313" key="6">
    <source>
        <dbReference type="EMBL" id="MDT0498338.1"/>
    </source>
</evidence>
<reference evidence="6 7" key="1">
    <citation type="submission" date="2023-09" db="EMBL/GenBank/DDBJ databases">
        <authorList>
            <person name="Rey-Velasco X."/>
        </authorList>
    </citation>
    <scope>NUCLEOTIDE SEQUENCE [LARGE SCALE GENOMIC DNA]</scope>
    <source>
        <strain evidence="6 7">W345</strain>
    </source>
</reference>
<dbReference type="EMBL" id="JAVRIC010000020">
    <property type="protein sequence ID" value="MDT0498338.1"/>
    <property type="molecule type" value="Genomic_DNA"/>
</dbReference>
<dbReference type="Pfam" id="PF01168">
    <property type="entry name" value="Ala_racemase_N"/>
    <property type="match status" value="1"/>
</dbReference>
<evidence type="ECO:0000256" key="4">
    <source>
        <dbReference type="HAMAP-Rule" id="MF_01201"/>
    </source>
</evidence>
<feature type="binding site" evidence="4">
    <location>
        <position position="144"/>
    </location>
    <ligand>
        <name>substrate</name>
    </ligand>
</feature>
<name>A0ABU2WKD0_9GAMM</name>
<dbReference type="SUPFAM" id="SSF50621">
    <property type="entry name" value="Alanine racemase C-terminal domain-like"/>
    <property type="match status" value="1"/>
</dbReference>